<sequence>MKAVAIALVGLVSVVSGEIFNLALPKNGPPNYPANAPTKHAAPPIDIPSGTTLQVLGVSGHPLAGAAIQVSGLVVESDLTSAAQKPAGFSTASTVAGPATVTFFRLTSDSSIVSYSITSPDESSKSNTAIIPDDDSGDHDVILEASSDLQTWVPIQPGSYAATTTRRFFRVRVQKQ</sequence>
<protein>
    <submittedName>
        <fullName evidence="1">DUF4175 domain-containing protein</fullName>
    </submittedName>
</protein>
<proteinExistence type="predicted"/>
<dbReference type="KEGG" id="luo:HHL09_20060"/>
<keyword evidence="2" id="KW-1185">Reference proteome</keyword>
<dbReference type="AlphaFoldDB" id="A0A858RNA3"/>
<dbReference type="EMBL" id="CP051774">
    <property type="protein sequence ID" value="QJE97984.1"/>
    <property type="molecule type" value="Genomic_DNA"/>
</dbReference>
<dbReference type="Proteomes" id="UP000501812">
    <property type="component" value="Chromosome"/>
</dbReference>
<gene>
    <name evidence="1" type="ORF">HHL09_20060</name>
</gene>
<reference evidence="1 2" key="1">
    <citation type="submission" date="2020-04" db="EMBL/GenBank/DDBJ databases">
        <title>Luteolibacter sp. G-1-1-1 isolated from soil.</title>
        <authorList>
            <person name="Dahal R.H."/>
        </authorList>
    </citation>
    <scope>NUCLEOTIDE SEQUENCE [LARGE SCALE GENOMIC DNA]</scope>
    <source>
        <strain evidence="1 2">G-1-1-1</strain>
    </source>
</reference>
<evidence type="ECO:0000313" key="2">
    <source>
        <dbReference type="Proteomes" id="UP000501812"/>
    </source>
</evidence>
<evidence type="ECO:0000313" key="1">
    <source>
        <dbReference type="EMBL" id="QJE97984.1"/>
    </source>
</evidence>
<name>A0A858RNA3_9BACT</name>
<organism evidence="1 2">
    <name type="scientific">Luteolibacter luteus</name>
    <dbReference type="NCBI Taxonomy" id="2728835"/>
    <lineage>
        <taxon>Bacteria</taxon>
        <taxon>Pseudomonadati</taxon>
        <taxon>Verrucomicrobiota</taxon>
        <taxon>Verrucomicrobiia</taxon>
        <taxon>Verrucomicrobiales</taxon>
        <taxon>Verrucomicrobiaceae</taxon>
        <taxon>Luteolibacter</taxon>
    </lineage>
</organism>
<dbReference type="RefSeq" id="WP_169456410.1">
    <property type="nucleotide sequence ID" value="NZ_CP051774.1"/>
</dbReference>
<accession>A0A858RNA3</accession>